<comment type="similarity">
    <text evidence="1">Belongs to the ETF beta-subunit/FixA family.</text>
</comment>
<dbReference type="EMBL" id="BRXS01000007">
    <property type="protein sequence ID" value="GLC27953.1"/>
    <property type="molecule type" value="Genomic_DNA"/>
</dbReference>
<evidence type="ECO:0000259" key="6">
    <source>
        <dbReference type="SMART" id="SM00893"/>
    </source>
</evidence>
<proteinExistence type="inferred from homology"/>
<dbReference type="Gene3D" id="3.40.50.620">
    <property type="entry name" value="HUPs"/>
    <property type="match status" value="1"/>
</dbReference>
<dbReference type="Pfam" id="PF01012">
    <property type="entry name" value="ETF"/>
    <property type="match status" value="1"/>
</dbReference>
<dbReference type="InterPro" id="IPR014729">
    <property type="entry name" value="Rossmann-like_a/b/a_fold"/>
</dbReference>
<evidence type="ECO:0000256" key="3">
    <source>
        <dbReference type="ARBA" id="ARBA00022448"/>
    </source>
</evidence>
<dbReference type="InterPro" id="IPR033948">
    <property type="entry name" value="ETF_beta_N"/>
</dbReference>
<dbReference type="PIRSF" id="PIRSF000090">
    <property type="entry name" value="Beta-ETF"/>
    <property type="match status" value="1"/>
</dbReference>
<evidence type="ECO:0000313" key="8">
    <source>
        <dbReference type="Proteomes" id="UP001161325"/>
    </source>
</evidence>
<organism evidence="7 8">
    <name type="scientific">Roseisolibacter agri</name>
    <dbReference type="NCBI Taxonomy" id="2014610"/>
    <lineage>
        <taxon>Bacteria</taxon>
        <taxon>Pseudomonadati</taxon>
        <taxon>Gemmatimonadota</taxon>
        <taxon>Gemmatimonadia</taxon>
        <taxon>Gemmatimonadales</taxon>
        <taxon>Gemmatimonadaceae</taxon>
        <taxon>Roseisolibacter</taxon>
    </lineage>
</organism>
<dbReference type="PROSITE" id="PS01065">
    <property type="entry name" value="ETF_BETA"/>
    <property type="match status" value="1"/>
</dbReference>
<dbReference type="RefSeq" id="WP_284352380.1">
    <property type="nucleotide sequence ID" value="NZ_BRXS01000007.1"/>
</dbReference>
<dbReference type="SMART" id="SM00893">
    <property type="entry name" value="ETF"/>
    <property type="match status" value="1"/>
</dbReference>
<dbReference type="Proteomes" id="UP001161325">
    <property type="component" value="Unassembled WGS sequence"/>
</dbReference>
<dbReference type="GO" id="GO:0005829">
    <property type="term" value="C:cytosol"/>
    <property type="evidence" value="ECO:0007669"/>
    <property type="project" value="TreeGrafter"/>
</dbReference>
<evidence type="ECO:0000313" key="7">
    <source>
        <dbReference type="EMBL" id="GLC27953.1"/>
    </source>
</evidence>
<evidence type="ECO:0000256" key="1">
    <source>
        <dbReference type="ARBA" id="ARBA00007557"/>
    </source>
</evidence>
<evidence type="ECO:0000256" key="5">
    <source>
        <dbReference type="ARBA" id="ARBA00042002"/>
    </source>
</evidence>
<reference evidence="7" key="1">
    <citation type="submission" date="2022-08" db="EMBL/GenBank/DDBJ databases">
        <title>Draft genome sequencing of Roseisolibacter agri AW1220.</title>
        <authorList>
            <person name="Tobiishi Y."/>
            <person name="Tonouchi A."/>
        </authorList>
    </citation>
    <scope>NUCLEOTIDE SEQUENCE</scope>
    <source>
        <strain evidence="7">AW1220</strain>
    </source>
</reference>
<dbReference type="CDD" id="cd01714">
    <property type="entry name" value="ETF_beta"/>
    <property type="match status" value="1"/>
</dbReference>
<dbReference type="PANTHER" id="PTHR21294">
    <property type="entry name" value="ELECTRON TRANSFER FLAVOPROTEIN BETA-SUBUNIT"/>
    <property type="match status" value="1"/>
</dbReference>
<dbReference type="InterPro" id="IPR000049">
    <property type="entry name" value="ET-Flavoprotein_bsu_CS"/>
</dbReference>
<keyword evidence="3" id="KW-0813">Transport</keyword>
<comment type="caution">
    <text evidence="7">The sequence shown here is derived from an EMBL/GenBank/DDBJ whole genome shotgun (WGS) entry which is preliminary data.</text>
</comment>
<keyword evidence="8" id="KW-1185">Reference proteome</keyword>
<keyword evidence="4" id="KW-0249">Electron transport</keyword>
<dbReference type="GO" id="GO:0009055">
    <property type="term" value="F:electron transfer activity"/>
    <property type="evidence" value="ECO:0007669"/>
    <property type="project" value="InterPro"/>
</dbReference>
<evidence type="ECO:0000256" key="4">
    <source>
        <dbReference type="ARBA" id="ARBA00022982"/>
    </source>
</evidence>
<dbReference type="AlphaFoldDB" id="A0AA37QLD2"/>
<accession>A0AA37QLD2</accession>
<name>A0AA37QLD2_9BACT</name>
<feature type="domain" description="Electron transfer flavoprotein alpha/beta-subunit N-terminal" evidence="6">
    <location>
        <begin position="23"/>
        <end position="204"/>
    </location>
</feature>
<dbReference type="PANTHER" id="PTHR21294:SF8">
    <property type="entry name" value="ELECTRON TRANSFER FLAVOPROTEIN SUBUNIT BETA"/>
    <property type="match status" value="1"/>
</dbReference>
<sequence>MKIAVCIKRVPVMEVKFAIGKDGASVDETGLKYDVNDFDLWAVEAALQLNEKNAPGEVTVISLGTDAAQEQIRKALSMGADKGVLLKADRLPGDAFAVAEALAAELKDGGYDVIFFGKKSIDADNSATGAMVGELLGLPVVTGVSKLEIAGGKGTAHRAVEGGIEVLEFPLPAIVTVDEGLNKERLPSLKGIMAAKKKPLESRPAQLGTAGVTVQKMELPPERAAGRIVGEGAAAVPELVRLLQSEAKVL</sequence>
<gene>
    <name evidence="7" type="ORF">rosag_44660</name>
</gene>
<evidence type="ECO:0000256" key="2">
    <source>
        <dbReference type="ARBA" id="ARBA00016797"/>
    </source>
</evidence>
<dbReference type="InterPro" id="IPR012255">
    <property type="entry name" value="ETF_b"/>
</dbReference>
<dbReference type="InterPro" id="IPR014730">
    <property type="entry name" value="ETF_a/b_N"/>
</dbReference>
<dbReference type="SUPFAM" id="SSF52402">
    <property type="entry name" value="Adenine nucleotide alpha hydrolases-like"/>
    <property type="match status" value="1"/>
</dbReference>
<protein>
    <recommendedName>
        <fullName evidence="2">Electron transfer flavoprotein subunit beta</fullName>
    </recommendedName>
    <alternativeName>
        <fullName evidence="5">Electron transfer flavoprotein small subunit</fullName>
    </alternativeName>
</protein>